<dbReference type="AlphaFoldDB" id="U4R784"/>
<comment type="caution">
    <text evidence="1">The sequence shown here is derived from an EMBL/GenBank/DDBJ whole genome shotgun (WGS) entry which is preliminary data.</text>
</comment>
<dbReference type="STRING" id="1330534.L323_01600"/>
<evidence type="ECO:0000313" key="1">
    <source>
        <dbReference type="EMBL" id="EPR14062.1"/>
    </source>
</evidence>
<sequence>MRSISSKGGVAPPSEQENLLAIYKWHLKN</sequence>
<protein>
    <submittedName>
        <fullName evidence="1">Uncharacterized protein</fullName>
    </submittedName>
</protein>
<gene>
    <name evidence="1" type="ORF">L323_01600</name>
</gene>
<evidence type="ECO:0000313" key="2">
    <source>
        <dbReference type="Proteomes" id="UP000016860"/>
    </source>
</evidence>
<accession>U4R784</accession>
<dbReference type="Proteomes" id="UP000016860">
    <property type="component" value="Unassembled WGS sequence"/>
</dbReference>
<dbReference type="EMBL" id="ATAY01000009">
    <property type="protein sequence ID" value="EPR14062.1"/>
    <property type="molecule type" value="Genomic_DNA"/>
</dbReference>
<proteinExistence type="predicted"/>
<organism evidence="1 2">
    <name type="scientific">Ruminiclostridium papyrosolvens C7</name>
    <dbReference type="NCBI Taxonomy" id="1330534"/>
    <lineage>
        <taxon>Bacteria</taxon>
        <taxon>Bacillati</taxon>
        <taxon>Bacillota</taxon>
        <taxon>Clostridia</taxon>
        <taxon>Eubacteriales</taxon>
        <taxon>Oscillospiraceae</taxon>
        <taxon>Ruminiclostridium</taxon>
    </lineage>
</organism>
<reference evidence="1 2" key="1">
    <citation type="journal article" date="2013" name="Genome Announc.">
        <title>Draft Genome Sequence of the Cellulolytic Bacterium Clostridium papyrosolvens C7 (ATCC 700395).</title>
        <authorList>
            <person name="Zepeda V."/>
            <person name="Dassa B."/>
            <person name="Borovok I."/>
            <person name="Lamed R."/>
            <person name="Bayer E.A."/>
            <person name="Cate J.H."/>
        </authorList>
    </citation>
    <scope>NUCLEOTIDE SEQUENCE [LARGE SCALE GENOMIC DNA]</scope>
    <source>
        <strain evidence="1 2">C7</strain>
    </source>
</reference>
<name>U4R784_9FIRM</name>